<feature type="domain" description="Bicarbonate transporter-like transmembrane" evidence="8">
    <location>
        <begin position="627"/>
        <end position="770"/>
    </location>
</feature>
<reference evidence="9" key="1">
    <citation type="journal article" date="2020" name="bioRxiv">
        <title>Comparative genomics of Chlamydomonas.</title>
        <authorList>
            <person name="Craig R.J."/>
            <person name="Hasan A.R."/>
            <person name="Ness R.W."/>
            <person name="Keightley P.D."/>
        </authorList>
    </citation>
    <scope>NUCLEOTIDE SEQUENCE</scope>
    <source>
        <strain evidence="9">CCAP 11/70</strain>
    </source>
</reference>
<evidence type="ECO:0000256" key="4">
    <source>
        <dbReference type="ARBA" id="ARBA00022989"/>
    </source>
</evidence>
<feature type="transmembrane region" description="Helical" evidence="7">
    <location>
        <begin position="32"/>
        <end position="52"/>
    </location>
</feature>
<dbReference type="Pfam" id="PF00955">
    <property type="entry name" value="HCO3_cotransp"/>
    <property type="match status" value="3"/>
</dbReference>
<feature type="region of interest" description="Disordered" evidence="6">
    <location>
        <begin position="800"/>
        <end position="823"/>
    </location>
</feature>
<proteinExistence type="inferred from homology"/>
<feature type="region of interest" description="Disordered" evidence="6">
    <location>
        <begin position="880"/>
        <end position="901"/>
    </location>
</feature>
<organism evidence="9 10">
    <name type="scientific">Edaphochlamys debaryana</name>
    <dbReference type="NCBI Taxonomy" id="47281"/>
    <lineage>
        <taxon>Eukaryota</taxon>
        <taxon>Viridiplantae</taxon>
        <taxon>Chlorophyta</taxon>
        <taxon>core chlorophytes</taxon>
        <taxon>Chlorophyceae</taxon>
        <taxon>CS clade</taxon>
        <taxon>Chlamydomonadales</taxon>
        <taxon>Chlamydomonadales incertae sedis</taxon>
        <taxon>Edaphochlamys</taxon>
    </lineage>
</organism>
<feature type="transmembrane region" description="Helical" evidence="7">
    <location>
        <begin position="86"/>
        <end position="105"/>
    </location>
</feature>
<feature type="region of interest" description="Disordered" evidence="6">
    <location>
        <begin position="452"/>
        <end position="618"/>
    </location>
</feature>
<dbReference type="Gene3D" id="1.10.287.570">
    <property type="entry name" value="Helical hairpin bin"/>
    <property type="match status" value="1"/>
</dbReference>
<feature type="transmembrane region" description="Helical" evidence="7">
    <location>
        <begin position="150"/>
        <end position="168"/>
    </location>
</feature>
<feature type="compositionally biased region" description="Basic residues" evidence="6">
    <location>
        <begin position="470"/>
        <end position="481"/>
    </location>
</feature>
<dbReference type="OrthoDB" id="1735926at2759"/>
<feature type="transmembrane region" description="Helical" evidence="7">
    <location>
        <begin position="213"/>
        <end position="232"/>
    </location>
</feature>
<comment type="caution">
    <text evidence="9">The sequence shown here is derived from an EMBL/GenBank/DDBJ whole genome shotgun (WGS) entry which is preliminary data.</text>
</comment>
<evidence type="ECO:0000313" key="10">
    <source>
        <dbReference type="Proteomes" id="UP000612055"/>
    </source>
</evidence>
<sequence length="901" mass="92817">MFIGNDAWAELRGRLGVYKDDWRDGFGAGTRILAPATYIFLASLLPALAFGLQLNESTRSQLGVVQVLAATAITGVLQALIGGQPLLIVGVAEPIVIIYGFMFQFADQRPELGPDLFLPWAAWVCVWTAAMVLLLGLLNACRCVSVFTRFSGELFGALIGLLFLQEAIKGLIANFRPDPSSADGTGGGGSGGGGAEAPPVAADEYVWRLVNGLWGLLLAGGLLVCALAVVQARSWRFLEKRTRGFLADYGPPAMVLTWTGVSYILSPANGGAAPAGVPRRVSCGDVWDSIPGWTVAGRMGQVPPEHIASALLPAAIIAVLFYFDHTVSSLMAQQPEYGLVRPPAYSYDMVVLAAVTALTGLLGLPPVNGVLPQAPMHTRSLASLGARLGPKQARASSSAKAPGPLAAPPAACCLPDLLPSSCCCFGNEGPSKVDAAANAGAAVKGSFCGSAEYEPTGNGGGGGGGGSGDRRRRRRVSRARRGSGDGTTEEGEHGEEAEAHVPLALAEDPGGPNGARANGAAAVCSSSGDGGTGRRPHSRGRRHSGSADGGAGGGATNGGGAGGDHAPHIAVQLHHRRHPSAASRQRLPSEDGPGGATDGPGPPSPLPSTTAPGGSAADGAAAASLPLRVVEQRMSGLLQSLGVAACLFATPAIRQIPQAVLWGYFAFMAIESCQGSQLVERALLLLTDPSRRPWLLARGPHAAYLETVPFRVIAAFTVLQLCLLAGLWALVTWAGVGGIAFPLPIALLLPARRWLLPRLFRPAHLRELDAAAYEQAPPLPPPPPPPEAAALAPFLPLLASTSPPAPPPPGHATPGPEATAAAVSPPTIELSGFPEMLELLEDVVHAAVQHESAVPDREAERSLIEAEHVGLQPVHHVSRQEVGERGGAGRGTSMERGPGAV</sequence>
<evidence type="ECO:0000259" key="8">
    <source>
        <dbReference type="Pfam" id="PF00955"/>
    </source>
</evidence>
<dbReference type="GO" id="GO:0005452">
    <property type="term" value="F:solute:inorganic anion antiporter activity"/>
    <property type="evidence" value="ECO:0007669"/>
    <property type="project" value="InterPro"/>
</dbReference>
<feature type="transmembrane region" description="Helical" evidence="7">
    <location>
        <begin position="708"/>
        <end position="727"/>
    </location>
</feature>
<feature type="domain" description="Bicarbonate transporter-like transmembrane" evidence="8">
    <location>
        <begin position="213"/>
        <end position="383"/>
    </location>
</feature>
<keyword evidence="5 7" id="KW-0472">Membrane</keyword>
<comment type="similarity">
    <text evidence="2">Belongs to the anion exchanger (TC 2.A.31.3) family.</text>
</comment>
<feature type="transmembrane region" description="Helical" evidence="7">
    <location>
        <begin position="307"/>
        <end position="324"/>
    </location>
</feature>
<dbReference type="PANTHER" id="PTHR11453:SF82">
    <property type="entry name" value="BORON TRANSPORTER 1"/>
    <property type="match status" value="1"/>
</dbReference>
<dbReference type="InterPro" id="IPR011531">
    <property type="entry name" value="HCO3_transpt-like_TM_dom"/>
</dbReference>
<dbReference type="EMBL" id="JAEHOE010000005">
    <property type="protein sequence ID" value="KAG2499799.1"/>
    <property type="molecule type" value="Genomic_DNA"/>
</dbReference>
<dbReference type="AlphaFoldDB" id="A0A835YDN8"/>
<gene>
    <name evidence="9" type="ORF">HYH03_002095</name>
</gene>
<feature type="compositionally biased region" description="Basic residues" evidence="6">
    <location>
        <begin position="534"/>
        <end position="544"/>
    </location>
</feature>
<feature type="compositionally biased region" description="Gly residues" evidence="6">
    <location>
        <begin position="547"/>
        <end position="563"/>
    </location>
</feature>
<comment type="subcellular location">
    <subcellularLocation>
        <location evidence="1">Membrane</location>
        <topology evidence="1">Multi-pass membrane protein</topology>
    </subcellularLocation>
</comment>
<evidence type="ECO:0000256" key="7">
    <source>
        <dbReference type="SAM" id="Phobius"/>
    </source>
</evidence>
<dbReference type="GO" id="GO:0005886">
    <property type="term" value="C:plasma membrane"/>
    <property type="evidence" value="ECO:0007669"/>
    <property type="project" value="TreeGrafter"/>
</dbReference>
<evidence type="ECO:0000256" key="3">
    <source>
        <dbReference type="ARBA" id="ARBA00022692"/>
    </source>
</evidence>
<feature type="compositionally biased region" description="Gly residues" evidence="6">
    <location>
        <begin position="457"/>
        <end position="467"/>
    </location>
</feature>
<evidence type="ECO:0000256" key="1">
    <source>
        <dbReference type="ARBA" id="ARBA00004141"/>
    </source>
</evidence>
<dbReference type="GO" id="GO:0006820">
    <property type="term" value="P:monoatomic anion transport"/>
    <property type="evidence" value="ECO:0007669"/>
    <property type="project" value="InterPro"/>
</dbReference>
<keyword evidence="3 7" id="KW-0812">Transmembrane</keyword>
<feature type="transmembrane region" description="Helical" evidence="7">
    <location>
        <begin position="117"/>
        <end position="138"/>
    </location>
</feature>
<accession>A0A835YDN8</accession>
<dbReference type="GO" id="GO:0050801">
    <property type="term" value="P:monoatomic ion homeostasis"/>
    <property type="evidence" value="ECO:0007669"/>
    <property type="project" value="TreeGrafter"/>
</dbReference>
<evidence type="ECO:0000256" key="2">
    <source>
        <dbReference type="ARBA" id="ARBA00006262"/>
    </source>
</evidence>
<feature type="domain" description="Bicarbonate transporter-like transmembrane" evidence="8">
    <location>
        <begin position="9"/>
        <end position="179"/>
    </location>
</feature>
<feature type="compositionally biased region" description="Basic and acidic residues" evidence="6">
    <location>
        <begin position="490"/>
        <end position="499"/>
    </location>
</feature>
<dbReference type="InterPro" id="IPR003020">
    <property type="entry name" value="HCO3_transpt_euk"/>
</dbReference>
<name>A0A835YDN8_9CHLO</name>
<protein>
    <recommendedName>
        <fullName evidence="8">Bicarbonate transporter-like transmembrane domain-containing protein</fullName>
    </recommendedName>
</protein>
<evidence type="ECO:0000256" key="5">
    <source>
        <dbReference type="ARBA" id="ARBA00023136"/>
    </source>
</evidence>
<feature type="compositionally biased region" description="Low complexity" evidence="6">
    <location>
        <begin position="812"/>
        <end position="822"/>
    </location>
</feature>
<evidence type="ECO:0000313" key="9">
    <source>
        <dbReference type="EMBL" id="KAG2499799.1"/>
    </source>
</evidence>
<dbReference type="Proteomes" id="UP000612055">
    <property type="component" value="Unassembled WGS sequence"/>
</dbReference>
<keyword evidence="4 7" id="KW-1133">Transmembrane helix</keyword>
<evidence type="ECO:0000256" key="6">
    <source>
        <dbReference type="SAM" id="MobiDB-lite"/>
    </source>
</evidence>
<feature type="transmembrane region" description="Helical" evidence="7">
    <location>
        <begin position="344"/>
        <end position="364"/>
    </location>
</feature>
<keyword evidence="10" id="KW-1185">Reference proteome</keyword>
<feature type="transmembrane region" description="Helical" evidence="7">
    <location>
        <begin position="733"/>
        <end position="751"/>
    </location>
</feature>
<dbReference type="PANTHER" id="PTHR11453">
    <property type="entry name" value="ANION EXCHANGE PROTEIN"/>
    <property type="match status" value="1"/>
</dbReference>
<feature type="compositionally biased region" description="Low complexity" evidence="6">
    <location>
        <begin position="607"/>
        <end position="618"/>
    </location>
</feature>